<keyword evidence="2" id="KW-1185">Reference proteome</keyword>
<comment type="caution">
    <text evidence="1">The sequence shown here is derived from an EMBL/GenBank/DDBJ whole genome shotgun (WGS) entry which is preliminary data.</text>
</comment>
<dbReference type="EMBL" id="JARBHB010000004">
    <property type="protein sequence ID" value="KAJ8887766.1"/>
    <property type="molecule type" value="Genomic_DNA"/>
</dbReference>
<sequence length="128" mass="14974">MYYKRSVISLETRQHDRESREVFNISKYHYFEYSSEKKGVVKASEWLGGLVSHTFVLGKIPDVSLSPITAYPTRQVPIKKPKAEDLKKVCCYIPEECRDFYNRLTVWPTVTADDTYDEYRTLMDCLCG</sequence>
<reference evidence="1 2" key="1">
    <citation type="submission" date="2023-02" db="EMBL/GenBank/DDBJ databases">
        <title>LHISI_Scaffold_Assembly.</title>
        <authorList>
            <person name="Stuart O.P."/>
            <person name="Cleave R."/>
            <person name="Magrath M.J.L."/>
            <person name="Mikheyev A.S."/>
        </authorList>
    </citation>
    <scope>NUCLEOTIDE SEQUENCE [LARGE SCALE GENOMIC DNA]</scope>
    <source>
        <strain evidence="1">Daus_M_001</strain>
        <tissue evidence="1">Leg muscle</tissue>
    </source>
</reference>
<name>A0ABQ9HUM3_9NEOP</name>
<dbReference type="Proteomes" id="UP001159363">
    <property type="component" value="Chromosome X"/>
</dbReference>
<accession>A0ABQ9HUM3</accession>
<protein>
    <submittedName>
        <fullName evidence="1">Uncharacterized protein</fullName>
    </submittedName>
</protein>
<gene>
    <name evidence="1" type="ORF">PR048_013984</name>
</gene>
<organism evidence="1 2">
    <name type="scientific">Dryococelus australis</name>
    <dbReference type="NCBI Taxonomy" id="614101"/>
    <lineage>
        <taxon>Eukaryota</taxon>
        <taxon>Metazoa</taxon>
        <taxon>Ecdysozoa</taxon>
        <taxon>Arthropoda</taxon>
        <taxon>Hexapoda</taxon>
        <taxon>Insecta</taxon>
        <taxon>Pterygota</taxon>
        <taxon>Neoptera</taxon>
        <taxon>Polyneoptera</taxon>
        <taxon>Phasmatodea</taxon>
        <taxon>Verophasmatodea</taxon>
        <taxon>Anareolatae</taxon>
        <taxon>Phasmatidae</taxon>
        <taxon>Eurycanthinae</taxon>
        <taxon>Dryococelus</taxon>
    </lineage>
</organism>
<evidence type="ECO:0000313" key="1">
    <source>
        <dbReference type="EMBL" id="KAJ8887766.1"/>
    </source>
</evidence>
<proteinExistence type="predicted"/>
<evidence type="ECO:0000313" key="2">
    <source>
        <dbReference type="Proteomes" id="UP001159363"/>
    </source>
</evidence>